<proteinExistence type="predicted"/>
<evidence type="ECO:0000313" key="1">
    <source>
        <dbReference type="EMBL" id="EFM01264.1"/>
    </source>
</evidence>
<dbReference type="AlphaFoldDB" id="E0NUH3"/>
<protein>
    <submittedName>
        <fullName evidence="1">Uncharacterized protein</fullName>
    </submittedName>
</protein>
<keyword evidence="2" id="KW-1185">Reference proteome</keyword>
<reference evidence="1" key="1">
    <citation type="submission" date="2010-07" db="EMBL/GenBank/DDBJ databases">
        <authorList>
            <person name="Muzny D."/>
            <person name="Qin X."/>
            <person name="Deng J."/>
            <person name="Jiang H."/>
            <person name="Liu Y."/>
            <person name="Qu J."/>
            <person name="Song X.-Z."/>
            <person name="Zhang L."/>
            <person name="Thornton R."/>
            <person name="Coyle M."/>
            <person name="Francisco L."/>
            <person name="Jackson L."/>
            <person name="Javaid M."/>
            <person name="Korchina V."/>
            <person name="Kovar C."/>
            <person name="Mata R."/>
            <person name="Mathew T."/>
            <person name="Ngo R."/>
            <person name="Nguyen L."/>
            <person name="Nguyen N."/>
            <person name="Okwuonu G."/>
            <person name="Ongeri F."/>
            <person name="Pham C."/>
            <person name="Simmons D."/>
            <person name="Wilczek-Boney K."/>
            <person name="Hale W."/>
            <person name="Jakkamsetti A."/>
            <person name="Pham P."/>
            <person name="Ruth R."/>
            <person name="San Lucas F."/>
            <person name="Warren J."/>
            <person name="Zhang J."/>
            <person name="Zhao Z."/>
            <person name="Zhou C."/>
            <person name="Zhu D."/>
            <person name="Lee S."/>
            <person name="Bess C."/>
            <person name="Blankenburg K."/>
            <person name="Forbes L."/>
            <person name="Fu Q."/>
            <person name="Gubbala S."/>
            <person name="Hirani K."/>
            <person name="Jayaseelan J.C."/>
            <person name="Lara F."/>
            <person name="Munidasa M."/>
            <person name="Palculict T."/>
            <person name="Patil S."/>
            <person name="Pu L.-L."/>
            <person name="Saada N."/>
            <person name="Tang L."/>
            <person name="Weissenberger G."/>
            <person name="Zhu Y."/>
            <person name="Hemphill L."/>
            <person name="Shang Y."/>
            <person name="Youmans B."/>
            <person name="Ayvaz T."/>
            <person name="Ross M."/>
            <person name="Santibanez J."/>
            <person name="Aqrawi P."/>
            <person name="Gross S."/>
            <person name="Joshi V."/>
            <person name="Fowler G."/>
            <person name="Nazareth L."/>
            <person name="Reid J."/>
            <person name="Worley K."/>
            <person name="Petrosino J."/>
            <person name="Highlander S."/>
            <person name="Gibbs R."/>
        </authorList>
    </citation>
    <scope>NUCLEOTIDE SEQUENCE [LARGE SCALE GENOMIC DNA]</scope>
    <source>
        <strain evidence="1">DSM 16973</strain>
    </source>
</reference>
<comment type="caution">
    <text evidence="1">The sequence shown here is derived from an EMBL/GenBank/DDBJ whole genome shotgun (WGS) entry which is preliminary data.</text>
</comment>
<dbReference type="BioCyc" id="PMAR862515-HMP:GMOO-1853-MONOMER"/>
<dbReference type="Proteomes" id="UP000004394">
    <property type="component" value="Unassembled WGS sequence"/>
</dbReference>
<dbReference type="EMBL" id="AEEI01000052">
    <property type="protein sequence ID" value="EFM01264.1"/>
    <property type="molecule type" value="Genomic_DNA"/>
</dbReference>
<evidence type="ECO:0000313" key="2">
    <source>
        <dbReference type="Proteomes" id="UP000004394"/>
    </source>
</evidence>
<sequence>MGKIYISANCNYASLIIKRQVLETRKVIADDNAFGKAMLQNKALKARKMSAQGNALGKRPAEKRAL</sequence>
<organism evidence="1 2">
    <name type="scientific">Hoylesella marshii DSM 16973 = JCM 13450</name>
    <dbReference type="NCBI Taxonomy" id="862515"/>
    <lineage>
        <taxon>Bacteria</taxon>
        <taxon>Pseudomonadati</taxon>
        <taxon>Bacteroidota</taxon>
        <taxon>Bacteroidia</taxon>
        <taxon>Bacteroidales</taxon>
        <taxon>Prevotellaceae</taxon>
        <taxon>Hoylesella</taxon>
    </lineage>
</organism>
<accession>E0NUH3</accession>
<name>E0NUH3_9BACT</name>
<gene>
    <name evidence="1" type="ORF">HMPREF0658_1827</name>
</gene>
<dbReference type="HOGENOM" id="CLU_2827591_0_0_10"/>